<keyword evidence="2" id="KW-0812">Transmembrane</keyword>
<evidence type="ECO:0000256" key="2">
    <source>
        <dbReference type="SAM" id="Phobius"/>
    </source>
</evidence>
<feature type="region of interest" description="Disordered" evidence="1">
    <location>
        <begin position="1"/>
        <end position="75"/>
    </location>
</feature>
<dbReference type="EMBL" id="MCGO01000053">
    <property type="protein sequence ID" value="ORY36820.1"/>
    <property type="molecule type" value="Genomic_DNA"/>
</dbReference>
<dbReference type="PANTHER" id="PTHR45689">
    <property type="entry name" value="I[[H]] CHANNEL, ISOFORM E"/>
    <property type="match status" value="1"/>
</dbReference>
<feature type="domain" description="Cyclic nucleotide-binding" evidence="3">
    <location>
        <begin position="652"/>
        <end position="773"/>
    </location>
</feature>
<proteinExistence type="predicted"/>
<keyword evidence="5" id="KW-1185">Reference proteome</keyword>
<evidence type="ECO:0000259" key="3">
    <source>
        <dbReference type="PROSITE" id="PS50042"/>
    </source>
</evidence>
<dbReference type="InterPro" id="IPR018488">
    <property type="entry name" value="cNMP-bd_CS"/>
</dbReference>
<dbReference type="GO" id="GO:0035725">
    <property type="term" value="P:sodium ion transmembrane transport"/>
    <property type="evidence" value="ECO:0007669"/>
    <property type="project" value="TreeGrafter"/>
</dbReference>
<name>A0A1Y2BPZ2_9FUNG</name>
<organism evidence="4 5">
    <name type="scientific">Rhizoclosmatium globosum</name>
    <dbReference type="NCBI Taxonomy" id="329046"/>
    <lineage>
        <taxon>Eukaryota</taxon>
        <taxon>Fungi</taxon>
        <taxon>Fungi incertae sedis</taxon>
        <taxon>Chytridiomycota</taxon>
        <taxon>Chytridiomycota incertae sedis</taxon>
        <taxon>Chytridiomycetes</taxon>
        <taxon>Chytridiales</taxon>
        <taxon>Chytriomycetaceae</taxon>
        <taxon>Rhizoclosmatium</taxon>
    </lineage>
</organism>
<comment type="caution">
    <text evidence="4">The sequence shown here is derived from an EMBL/GenBank/DDBJ whole genome shotgun (WGS) entry which is preliminary data.</text>
</comment>
<dbReference type="CDD" id="cd00038">
    <property type="entry name" value="CAP_ED"/>
    <property type="match status" value="1"/>
</dbReference>
<reference evidence="4 5" key="1">
    <citation type="submission" date="2016-07" db="EMBL/GenBank/DDBJ databases">
        <title>Pervasive Adenine N6-methylation of Active Genes in Fungi.</title>
        <authorList>
            <consortium name="DOE Joint Genome Institute"/>
            <person name="Mondo S.J."/>
            <person name="Dannebaum R.O."/>
            <person name="Kuo R.C."/>
            <person name="Labutti K."/>
            <person name="Haridas S."/>
            <person name="Kuo A."/>
            <person name="Salamov A."/>
            <person name="Ahrendt S.R."/>
            <person name="Lipzen A."/>
            <person name="Sullivan W."/>
            <person name="Andreopoulos W.B."/>
            <person name="Clum A."/>
            <person name="Lindquist E."/>
            <person name="Daum C."/>
            <person name="Ramamoorthy G.K."/>
            <person name="Gryganskyi A."/>
            <person name="Culley D."/>
            <person name="Magnuson J.K."/>
            <person name="James T.Y."/>
            <person name="O'Malley M.A."/>
            <person name="Stajich J.E."/>
            <person name="Spatafora J.W."/>
            <person name="Visel A."/>
            <person name="Grigoriev I.V."/>
        </authorList>
    </citation>
    <scope>NUCLEOTIDE SEQUENCE [LARGE SCALE GENOMIC DNA]</scope>
    <source>
        <strain evidence="4 5">JEL800</strain>
    </source>
</reference>
<keyword evidence="2" id="KW-0472">Membrane</keyword>
<keyword evidence="2" id="KW-1133">Transmembrane helix</keyword>
<dbReference type="SMART" id="SM00100">
    <property type="entry name" value="cNMP"/>
    <property type="match status" value="1"/>
</dbReference>
<evidence type="ECO:0000313" key="5">
    <source>
        <dbReference type="Proteomes" id="UP000193642"/>
    </source>
</evidence>
<protein>
    <recommendedName>
        <fullName evidence="3">Cyclic nucleotide-binding domain-containing protein</fullName>
    </recommendedName>
</protein>
<feature type="transmembrane region" description="Helical" evidence="2">
    <location>
        <begin position="322"/>
        <end position="344"/>
    </location>
</feature>
<feature type="region of interest" description="Disordered" evidence="1">
    <location>
        <begin position="186"/>
        <end position="249"/>
    </location>
</feature>
<dbReference type="GO" id="GO:0098855">
    <property type="term" value="C:HCN channel complex"/>
    <property type="evidence" value="ECO:0007669"/>
    <property type="project" value="TreeGrafter"/>
</dbReference>
<feature type="transmembrane region" description="Helical" evidence="2">
    <location>
        <begin position="516"/>
        <end position="533"/>
    </location>
</feature>
<dbReference type="GO" id="GO:0003254">
    <property type="term" value="P:regulation of membrane depolarization"/>
    <property type="evidence" value="ECO:0007669"/>
    <property type="project" value="TreeGrafter"/>
</dbReference>
<dbReference type="InterPro" id="IPR018490">
    <property type="entry name" value="cNMP-bd_dom_sf"/>
</dbReference>
<dbReference type="InterPro" id="IPR051413">
    <property type="entry name" value="K/Na_HCN_channel"/>
</dbReference>
<dbReference type="Pfam" id="PF00027">
    <property type="entry name" value="cNMP_binding"/>
    <property type="match status" value="1"/>
</dbReference>
<dbReference type="Proteomes" id="UP000193642">
    <property type="component" value="Unassembled WGS sequence"/>
</dbReference>
<feature type="region of interest" description="Disordered" evidence="1">
    <location>
        <begin position="99"/>
        <end position="120"/>
    </location>
</feature>
<accession>A0A1Y2BPZ2</accession>
<sequence>MKDATNEKTVADLKAQIKLPSKPPPKLNLSRSQTQNRSIQKKSIRSKLFEKNGSMSSIDSNDEPSGLYPSLDGDLPKHSYRGLNAKKKAVEVEERHIVNINNDEEHDGDSSISSRSSSPKLRTYKSNMSIATTDIPRYTFAPMKNEGSTFYLNDTRNLPGKSPKPALARSYSALHAVMKRDRVDKPVSEFDPQNKNTVAMQAERSRRASKAFSILPGTRRTSSSNNRRDSSAIRKQSLAPSTATPQTPNYTIASASSIHRSFISVLAPAQDPIQLSLYQRFLCLIILPAYDNKGRKLTLDQFDEADFDAISFVVNGFHPKSYFVTLWDFLISLVYGAALWIIPFLTSYVSQLSTEFVAQCSFWFTLLFAIDSIIYLITPQPVVVNPMGSFREYESMRPALFDWLVDWLRGSLIFEVASLIPFEMIFHGVDNYIFFFWLRFLRFYRVPDKLSRCAYFTKAKLMLEKQMGMGFCKVIPIALLIFYFIHFNACAMYLTGSHSDFMGWTTTWPQFNPTEVYNVYTWTFFQAVGNIFPMSFKPQTAMEQAFAIVFIVIGAVLYAAFVGYVSSAAMSINPSGRLYNQKMEELIDYVKWKNLSKQTKEKLVSYYETKYRGKFFEEDTLLQDMNESLREEISMHNTQTLIEKVPFLQRNELDGRDEIFFRRIATVLHARYFIPGDYIIKQGDSGNEMYFILSGKVNVYVNGVKVVSLYDGAYLGGWFDHANNMSDSFHRGIIDNKAPSNSNSASSATCVLYKLTRHDFHTVINEFPDMRIRIDKLAREAERMVKQAEDAKS</sequence>
<feature type="transmembrane region" description="Helical" evidence="2">
    <location>
        <begin position="412"/>
        <end position="438"/>
    </location>
</feature>
<dbReference type="Gene3D" id="1.10.287.70">
    <property type="match status" value="1"/>
</dbReference>
<dbReference type="Gene3D" id="1.10.287.630">
    <property type="entry name" value="Helix hairpin bin"/>
    <property type="match status" value="1"/>
</dbReference>
<dbReference type="AlphaFoldDB" id="A0A1Y2BPZ2"/>
<gene>
    <name evidence="4" type="ORF">BCR33DRAFT_789988</name>
</gene>
<dbReference type="SUPFAM" id="SSF51206">
    <property type="entry name" value="cAMP-binding domain-like"/>
    <property type="match status" value="1"/>
</dbReference>
<dbReference type="InterPro" id="IPR000595">
    <property type="entry name" value="cNMP-bd_dom"/>
</dbReference>
<dbReference type="PANTHER" id="PTHR45689:SF5">
    <property type="entry name" value="I[[H]] CHANNEL, ISOFORM E"/>
    <property type="match status" value="1"/>
</dbReference>
<feature type="compositionally biased region" description="Polar residues" evidence="1">
    <location>
        <begin position="238"/>
        <end position="249"/>
    </location>
</feature>
<dbReference type="GO" id="GO:0005249">
    <property type="term" value="F:voltage-gated potassium channel activity"/>
    <property type="evidence" value="ECO:0007669"/>
    <property type="project" value="TreeGrafter"/>
</dbReference>
<evidence type="ECO:0000256" key="1">
    <source>
        <dbReference type="SAM" id="MobiDB-lite"/>
    </source>
</evidence>
<feature type="transmembrane region" description="Helical" evidence="2">
    <location>
        <begin position="470"/>
        <end position="496"/>
    </location>
</feature>
<feature type="transmembrane region" description="Helical" evidence="2">
    <location>
        <begin position="356"/>
        <end position="377"/>
    </location>
</feature>
<feature type="compositionally biased region" description="Basic and acidic residues" evidence="1">
    <location>
        <begin position="1"/>
        <end position="11"/>
    </location>
</feature>
<evidence type="ECO:0000313" key="4">
    <source>
        <dbReference type="EMBL" id="ORY36820.1"/>
    </source>
</evidence>
<dbReference type="PROSITE" id="PS50042">
    <property type="entry name" value="CNMP_BINDING_3"/>
    <property type="match status" value="1"/>
</dbReference>
<feature type="transmembrane region" description="Helical" evidence="2">
    <location>
        <begin position="545"/>
        <end position="565"/>
    </location>
</feature>
<dbReference type="OrthoDB" id="2152421at2759"/>
<dbReference type="SUPFAM" id="SSF81324">
    <property type="entry name" value="Voltage-gated potassium channels"/>
    <property type="match status" value="1"/>
</dbReference>
<dbReference type="PROSITE" id="PS00888">
    <property type="entry name" value="CNMP_BINDING_1"/>
    <property type="match status" value="1"/>
</dbReference>
<dbReference type="InterPro" id="IPR014710">
    <property type="entry name" value="RmlC-like_jellyroll"/>
</dbReference>
<dbReference type="Gene3D" id="2.60.120.10">
    <property type="entry name" value="Jelly Rolls"/>
    <property type="match status" value="1"/>
</dbReference>